<accession>A0A1G2QJQ9</accession>
<proteinExistence type="predicted"/>
<evidence type="ECO:0000313" key="2">
    <source>
        <dbReference type="EMBL" id="OHA60884.1"/>
    </source>
</evidence>
<feature type="transmembrane region" description="Helical" evidence="1">
    <location>
        <begin position="62"/>
        <end position="82"/>
    </location>
</feature>
<protein>
    <submittedName>
        <fullName evidence="2">Uncharacterized protein</fullName>
    </submittedName>
</protein>
<organism evidence="2 3">
    <name type="scientific">Candidatus Vogelbacteria bacterium RIFOXYD1_FULL_51_18</name>
    <dbReference type="NCBI Taxonomy" id="1802440"/>
    <lineage>
        <taxon>Bacteria</taxon>
        <taxon>Candidatus Vogeliibacteriota</taxon>
    </lineage>
</organism>
<reference evidence="2 3" key="1">
    <citation type="journal article" date="2016" name="Nat. Commun.">
        <title>Thousands of microbial genomes shed light on interconnected biogeochemical processes in an aquifer system.</title>
        <authorList>
            <person name="Anantharaman K."/>
            <person name="Brown C.T."/>
            <person name="Hug L.A."/>
            <person name="Sharon I."/>
            <person name="Castelle C.J."/>
            <person name="Probst A.J."/>
            <person name="Thomas B.C."/>
            <person name="Singh A."/>
            <person name="Wilkins M.J."/>
            <person name="Karaoz U."/>
            <person name="Brodie E.L."/>
            <person name="Williams K.H."/>
            <person name="Hubbard S.S."/>
            <person name="Banfield J.F."/>
        </authorList>
    </citation>
    <scope>NUCLEOTIDE SEQUENCE [LARGE SCALE GENOMIC DNA]</scope>
</reference>
<name>A0A1G2QJQ9_9BACT</name>
<evidence type="ECO:0000313" key="3">
    <source>
        <dbReference type="Proteomes" id="UP000177090"/>
    </source>
</evidence>
<dbReference type="AlphaFoldDB" id="A0A1G2QJQ9"/>
<comment type="caution">
    <text evidence="2">The sequence shown here is derived from an EMBL/GenBank/DDBJ whole genome shotgun (WGS) entry which is preliminary data.</text>
</comment>
<dbReference type="STRING" id="1802440.A2569_02820"/>
<keyword evidence="1" id="KW-0472">Membrane</keyword>
<keyword evidence="1" id="KW-0812">Transmembrane</keyword>
<dbReference type="EMBL" id="MHTL01000007">
    <property type="protein sequence ID" value="OHA60884.1"/>
    <property type="molecule type" value="Genomic_DNA"/>
</dbReference>
<evidence type="ECO:0000256" key="1">
    <source>
        <dbReference type="SAM" id="Phobius"/>
    </source>
</evidence>
<sequence>MDRILLNLALLMAVAWGPWWITLGVIVASVCIAHNMYEVAVYALLADALYSAPGAGLWSFPLWNTLCALIILACSSIAREFVRNYA</sequence>
<dbReference type="Proteomes" id="UP000177090">
    <property type="component" value="Unassembled WGS sequence"/>
</dbReference>
<feature type="transmembrane region" description="Helical" evidence="1">
    <location>
        <begin position="6"/>
        <end position="32"/>
    </location>
</feature>
<gene>
    <name evidence="2" type="ORF">A2569_02820</name>
</gene>
<keyword evidence="1" id="KW-1133">Transmembrane helix</keyword>